<dbReference type="PANTHER" id="PTHR22916">
    <property type="entry name" value="GLYCOSYLTRANSFERASE"/>
    <property type="match status" value="1"/>
</dbReference>
<keyword evidence="1" id="KW-0472">Membrane</keyword>
<feature type="transmembrane region" description="Helical" evidence="1">
    <location>
        <begin position="245"/>
        <end position="263"/>
    </location>
</feature>
<dbReference type="RefSeq" id="WP_170853746.1">
    <property type="nucleotide sequence ID" value="NZ_FPAS01000003.1"/>
</dbReference>
<evidence type="ECO:0000313" key="3">
    <source>
        <dbReference type="EMBL" id="SFT76715.1"/>
    </source>
</evidence>
<keyword evidence="1" id="KW-0812">Transmembrane</keyword>
<dbReference type="AlphaFoldDB" id="A0A1I7APA6"/>
<evidence type="ECO:0000259" key="2">
    <source>
        <dbReference type="Pfam" id="PF00535"/>
    </source>
</evidence>
<sequence>MKVSIVIPCRNEVAYIEECISAIYANTLCKNEEVEVLVVDGMSDDGTTELVQSLLPKYTNLRLIINDRKVTPVAFNLGITESTGEYYQIVGARHIICEDYLEKEIQILEENPDIWCVGSKLINEYTNQEGAIISKAMDTPFGMGVGNFRILDKSGYTDTVTSPMYPRWVFDKIGMFDEELVRNQDDEFNFRVTQAGGKIWFEASIWLKYYVRSTYAGLKKQFFQYGYWKVFVNKKHKAVTTLRQLFPPLFVLFALVSIPLALLHPFLKYGILSIWVLYAFLALYFGAKKGDGFKESLGIIRSFLIMHFQYGGGYLKGIYHFYILHRKPSQRETKLSR</sequence>
<evidence type="ECO:0000313" key="4">
    <source>
        <dbReference type="Proteomes" id="UP000236454"/>
    </source>
</evidence>
<proteinExistence type="predicted"/>
<keyword evidence="4" id="KW-1185">Reference proteome</keyword>
<reference evidence="3 4" key="1">
    <citation type="submission" date="2016-10" db="EMBL/GenBank/DDBJ databases">
        <authorList>
            <person name="de Groot N.N."/>
        </authorList>
    </citation>
    <scope>NUCLEOTIDE SEQUENCE [LARGE SCALE GENOMIC DNA]</scope>
    <source>
        <strain evidence="3 4">CGMCC 1.7005</strain>
    </source>
</reference>
<organism evidence="3 4">
    <name type="scientific">Lishizhenia tianjinensis</name>
    <dbReference type="NCBI Taxonomy" id="477690"/>
    <lineage>
        <taxon>Bacteria</taxon>
        <taxon>Pseudomonadati</taxon>
        <taxon>Bacteroidota</taxon>
        <taxon>Flavobacteriia</taxon>
        <taxon>Flavobacteriales</taxon>
        <taxon>Crocinitomicaceae</taxon>
        <taxon>Lishizhenia</taxon>
    </lineage>
</organism>
<dbReference type="InterPro" id="IPR001173">
    <property type="entry name" value="Glyco_trans_2-like"/>
</dbReference>
<keyword evidence="3" id="KW-0808">Transferase</keyword>
<dbReference type="Pfam" id="PF00535">
    <property type="entry name" value="Glycos_transf_2"/>
    <property type="match status" value="1"/>
</dbReference>
<protein>
    <submittedName>
        <fullName evidence="3">Glycosyltransferase, GT2 family</fullName>
    </submittedName>
</protein>
<dbReference type="InterPro" id="IPR029044">
    <property type="entry name" value="Nucleotide-diphossugar_trans"/>
</dbReference>
<accession>A0A1I7APA6</accession>
<dbReference type="EMBL" id="FPAS01000003">
    <property type="protein sequence ID" value="SFT76715.1"/>
    <property type="molecule type" value="Genomic_DNA"/>
</dbReference>
<feature type="transmembrane region" description="Helical" evidence="1">
    <location>
        <begin position="269"/>
        <end position="287"/>
    </location>
</feature>
<dbReference type="Proteomes" id="UP000236454">
    <property type="component" value="Unassembled WGS sequence"/>
</dbReference>
<gene>
    <name evidence="3" type="ORF">SAMN05216474_2281</name>
</gene>
<dbReference type="SUPFAM" id="SSF53448">
    <property type="entry name" value="Nucleotide-diphospho-sugar transferases"/>
    <property type="match status" value="1"/>
</dbReference>
<dbReference type="CDD" id="cd02525">
    <property type="entry name" value="Succinoglycan_BP_ExoA"/>
    <property type="match status" value="1"/>
</dbReference>
<evidence type="ECO:0000256" key="1">
    <source>
        <dbReference type="SAM" id="Phobius"/>
    </source>
</evidence>
<dbReference type="STRING" id="477690.SAMN05216474_2281"/>
<keyword evidence="1" id="KW-1133">Transmembrane helix</keyword>
<name>A0A1I7APA6_9FLAO</name>
<dbReference type="GO" id="GO:0016758">
    <property type="term" value="F:hexosyltransferase activity"/>
    <property type="evidence" value="ECO:0007669"/>
    <property type="project" value="UniProtKB-ARBA"/>
</dbReference>
<dbReference type="Gene3D" id="3.90.550.10">
    <property type="entry name" value="Spore Coat Polysaccharide Biosynthesis Protein SpsA, Chain A"/>
    <property type="match status" value="1"/>
</dbReference>
<feature type="domain" description="Glycosyltransferase 2-like" evidence="2">
    <location>
        <begin position="4"/>
        <end position="130"/>
    </location>
</feature>